<evidence type="ECO:0000313" key="4">
    <source>
        <dbReference type="Proteomes" id="UP000772434"/>
    </source>
</evidence>
<protein>
    <recommendedName>
        <fullName evidence="2">DUF6533 domain-containing protein</fullName>
    </recommendedName>
</protein>
<name>A0A9P5UG66_9AGAR</name>
<evidence type="ECO:0000259" key="2">
    <source>
        <dbReference type="Pfam" id="PF20151"/>
    </source>
</evidence>
<reference evidence="3" key="1">
    <citation type="submission" date="2020-11" db="EMBL/GenBank/DDBJ databases">
        <authorList>
            <consortium name="DOE Joint Genome Institute"/>
            <person name="Ahrendt S."/>
            <person name="Riley R."/>
            <person name="Andreopoulos W."/>
            <person name="Labutti K."/>
            <person name="Pangilinan J."/>
            <person name="Ruiz-Duenas F.J."/>
            <person name="Barrasa J.M."/>
            <person name="Sanchez-Garcia M."/>
            <person name="Camarero S."/>
            <person name="Miyauchi S."/>
            <person name="Serrano A."/>
            <person name="Linde D."/>
            <person name="Babiker R."/>
            <person name="Drula E."/>
            <person name="Ayuso-Fernandez I."/>
            <person name="Pacheco R."/>
            <person name="Padilla G."/>
            <person name="Ferreira P."/>
            <person name="Barriuso J."/>
            <person name="Kellner H."/>
            <person name="Castanera R."/>
            <person name="Alfaro M."/>
            <person name="Ramirez L."/>
            <person name="Pisabarro A.G."/>
            <person name="Kuo A."/>
            <person name="Tritt A."/>
            <person name="Lipzen A."/>
            <person name="He G."/>
            <person name="Yan M."/>
            <person name="Ng V."/>
            <person name="Cullen D."/>
            <person name="Martin F."/>
            <person name="Rosso M.-N."/>
            <person name="Henrissat B."/>
            <person name="Hibbett D."/>
            <person name="Martinez A.T."/>
            <person name="Grigoriev I.V."/>
        </authorList>
    </citation>
    <scope>NUCLEOTIDE SEQUENCE</scope>
    <source>
        <strain evidence="3">AH 40177</strain>
    </source>
</reference>
<feature type="transmembrane region" description="Helical" evidence="1">
    <location>
        <begin position="170"/>
        <end position="188"/>
    </location>
</feature>
<keyword evidence="1" id="KW-0812">Transmembrane</keyword>
<comment type="caution">
    <text evidence="3">The sequence shown here is derived from an EMBL/GenBank/DDBJ whole genome shotgun (WGS) entry which is preliminary data.</text>
</comment>
<feature type="domain" description="DUF6533" evidence="2">
    <location>
        <begin position="23"/>
        <end position="68"/>
    </location>
</feature>
<keyword evidence="1" id="KW-0472">Membrane</keyword>
<accession>A0A9P5UG66</accession>
<feature type="transmembrane region" description="Helical" evidence="1">
    <location>
        <begin position="126"/>
        <end position="146"/>
    </location>
</feature>
<sequence>MSSLPLPFVGPNKSLLYSRWDAYVGLAASTVVVWDYFLTFERELELIWRQPKNGVSVLFLINRYLAIIAPPVMTYANLSSKVTEDVCIFAVEYWQIGTLILQLVLTDGILWLCVCALYKNSRKLRWSLLGLMALCVLSAVVVGFFISRPRKTSADLAQGCTISTPLRNLWLVWIPILVYETTILVLVLKRSIQYQQNRKEWSSNLLELLLKHMFFYFAFIFTIYVSDAVLFANPDVSVHLTPYEG</sequence>
<dbReference type="AlphaFoldDB" id="A0A9P5UG66"/>
<evidence type="ECO:0000256" key="1">
    <source>
        <dbReference type="SAM" id="Phobius"/>
    </source>
</evidence>
<dbReference type="Proteomes" id="UP000772434">
    <property type="component" value="Unassembled WGS sequence"/>
</dbReference>
<feature type="transmembrane region" description="Helical" evidence="1">
    <location>
        <begin position="20"/>
        <end position="41"/>
    </location>
</feature>
<proteinExistence type="predicted"/>
<keyword evidence="1" id="KW-1133">Transmembrane helix</keyword>
<gene>
    <name evidence="3" type="ORF">BDP27DRAFT_1310626</name>
</gene>
<organism evidence="3 4">
    <name type="scientific">Rhodocollybia butyracea</name>
    <dbReference type="NCBI Taxonomy" id="206335"/>
    <lineage>
        <taxon>Eukaryota</taxon>
        <taxon>Fungi</taxon>
        <taxon>Dikarya</taxon>
        <taxon>Basidiomycota</taxon>
        <taxon>Agaricomycotina</taxon>
        <taxon>Agaricomycetes</taxon>
        <taxon>Agaricomycetidae</taxon>
        <taxon>Agaricales</taxon>
        <taxon>Marasmiineae</taxon>
        <taxon>Omphalotaceae</taxon>
        <taxon>Rhodocollybia</taxon>
    </lineage>
</organism>
<feature type="transmembrane region" description="Helical" evidence="1">
    <location>
        <begin position="209"/>
        <end position="232"/>
    </location>
</feature>
<evidence type="ECO:0000313" key="3">
    <source>
        <dbReference type="EMBL" id="KAF9078031.1"/>
    </source>
</evidence>
<dbReference type="OrthoDB" id="3256800at2759"/>
<feature type="transmembrane region" description="Helical" evidence="1">
    <location>
        <begin position="53"/>
        <end position="73"/>
    </location>
</feature>
<dbReference type="EMBL" id="JADNRY010000002">
    <property type="protein sequence ID" value="KAF9078031.1"/>
    <property type="molecule type" value="Genomic_DNA"/>
</dbReference>
<feature type="transmembrane region" description="Helical" evidence="1">
    <location>
        <begin position="93"/>
        <end position="114"/>
    </location>
</feature>
<keyword evidence="4" id="KW-1185">Reference proteome</keyword>
<dbReference type="Pfam" id="PF20151">
    <property type="entry name" value="DUF6533"/>
    <property type="match status" value="1"/>
</dbReference>
<dbReference type="InterPro" id="IPR045340">
    <property type="entry name" value="DUF6533"/>
</dbReference>